<keyword evidence="2" id="KW-1185">Reference proteome</keyword>
<name>A0A3M2LPB5_9ACTN</name>
<sequence length="140" mass="15505">MTVMELESTKDTTNDLDRFDTSRFLARLARGTRGRAALEVYVQGGLYDVTVADGYTRSLLRGAVHGPGWVLAWGQLPPDGAPVEVSFTGRRLDLPVRVQVLGDRFWVATADVRARSVVVAAPPETVTSRLRAVRRRSPRR</sequence>
<dbReference type="Proteomes" id="UP000282674">
    <property type="component" value="Unassembled WGS sequence"/>
</dbReference>
<dbReference type="EMBL" id="RFFG01000072">
    <property type="protein sequence ID" value="RMI39172.1"/>
    <property type="molecule type" value="Genomic_DNA"/>
</dbReference>
<gene>
    <name evidence="1" type="ORF">EBO15_30410</name>
</gene>
<comment type="caution">
    <text evidence="1">The sequence shown here is derived from an EMBL/GenBank/DDBJ whole genome shotgun (WGS) entry which is preliminary data.</text>
</comment>
<organism evidence="1 2">
    <name type="scientific">Actinomadura harenae</name>
    <dbReference type="NCBI Taxonomy" id="2483351"/>
    <lineage>
        <taxon>Bacteria</taxon>
        <taxon>Bacillati</taxon>
        <taxon>Actinomycetota</taxon>
        <taxon>Actinomycetes</taxon>
        <taxon>Streptosporangiales</taxon>
        <taxon>Thermomonosporaceae</taxon>
        <taxon>Actinomadura</taxon>
    </lineage>
</organism>
<dbReference type="RefSeq" id="WP_122197906.1">
    <property type="nucleotide sequence ID" value="NZ_JBHSKC010000015.1"/>
</dbReference>
<proteinExistence type="predicted"/>
<accession>A0A3M2LPB5</accession>
<evidence type="ECO:0000313" key="1">
    <source>
        <dbReference type="EMBL" id="RMI39172.1"/>
    </source>
</evidence>
<dbReference type="OrthoDB" id="4211235at2"/>
<evidence type="ECO:0000313" key="2">
    <source>
        <dbReference type="Proteomes" id="UP000282674"/>
    </source>
</evidence>
<dbReference type="AlphaFoldDB" id="A0A3M2LPB5"/>
<reference evidence="1 2" key="1">
    <citation type="submission" date="2018-10" db="EMBL/GenBank/DDBJ databases">
        <title>Isolation from soil.</title>
        <authorList>
            <person name="Hu J."/>
        </authorList>
    </citation>
    <scope>NUCLEOTIDE SEQUENCE [LARGE SCALE GENOMIC DNA]</scope>
    <source>
        <strain evidence="1 2">NEAU-Ht49</strain>
    </source>
</reference>
<protein>
    <submittedName>
        <fullName evidence="1">Uncharacterized protein</fullName>
    </submittedName>
</protein>